<organism evidence="9 10">
    <name type="scientific">Thermomonas hydrothermalis</name>
    <dbReference type="NCBI Taxonomy" id="213588"/>
    <lineage>
        <taxon>Bacteria</taxon>
        <taxon>Pseudomonadati</taxon>
        <taxon>Pseudomonadota</taxon>
        <taxon>Gammaproteobacteria</taxon>
        <taxon>Lysobacterales</taxon>
        <taxon>Lysobacteraceae</taxon>
        <taxon>Thermomonas</taxon>
    </lineage>
</organism>
<accession>A0A1M4W7W0</accession>
<evidence type="ECO:0000256" key="1">
    <source>
        <dbReference type="ARBA" id="ARBA00004377"/>
    </source>
</evidence>
<keyword evidence="10" id="KW-1185">Reference proteome</keyword>
<keyword evidence="6" id="KW-0812">Transmembrane</keyword>
<dbReference type="RefSeq" id="WP_072755629.1">
    <property type="nucleotide sequence ID" value="NZ_FQUK01000014.1"/>
</dbReference>
<evidence type="ECO:0000256" key="6">
    <source>
        <dbReference type="ARBA" id="ARBA00022692"/>
    </source>
</evidence>
<evidence type="ECO:0000313" key="9">
    <source>
        <dbReference type="EMBL" id="SHE77289.1"/>
    </source>
</evidence>
<keyword evidence="8" id="KW-0472">Membrane</keyword>
<evidence type="ECO:0000256" key="2">
    <source>
        <dbReference type="ARBA" id="ARBA00008358"/>
    </source>
</evidence>
<dbReference type="GO" id="GO:0005886">
    <property type="term" value="C:plasma membrane"/>
    <property type="evidence" value="ECO:0007669"/>
    <property type="project" value="UniProtKB-SubCell"/>
</dbReference>
<dbReference type="InterPro" id="IPR010052">
    <property type="entry name" value="T2SS_protein-GspI"/>
</dbReference>
<evidence type="ECO:0000256" key="3">
    <source>
        <dbReference type="ARBA" id="ARBA00022475"/>
    </source>
</evidence>
<evidence type="ECO:0000313" key="10">
    <source>
        <dbReference type="Proteomes" id="UP000242857"/>
    </source>
</evidence>
<evidence type="ECO:0000256" key="7">
    <source>
        <dbReference type="ARBA" id="ARBA00022989"/>
    </source>
</evidence>
<keyword evidence="5" id="KW-0997">Cell inner membrane</keyword>
<evidence type="ECO:0000256" key="8">
    <source>
        <dbReference type="ARBA" id="ARBA00023136"/>
    </source>
</evidence>
<dbReference type="GO" id="GO:0015627">
    <property type="term" value="C:type II protein secretion system complex"/>
    <property type="evidence" value="ECO:0007669"/>
    <property type="project" value="InterPro"/>
</dbReference>
<name>A0A1M4W7W0_9GAMM</name>
<dbReference type="InterPro" id="IPR012902">
    <property type="entry name" value="N_methyl_site"/>
</dbReference>
<reference evidence="10" key="1">
    <citation type="submission" date="2016-11" db="EMBL/GenBank/DDBJ databases">
        <authorList>
            <person name="Varghese N."/>
            <person name="Submissions S."/>
        </authorList>
    </citation>
    <scope>NUCLEOTIDE SEQUENCE [LARGE SCALE GENOMIC DNA]</scope>
    <source>
        <strain evidence="10">DSM 14834</strain>
    </source>
</reference>
<protein>
    <submittedName>
        <fullName evidence="9">General secretion pathway protein I</fullName>
    </submittedName>
</protein>
<dbReference type="PANTHER" id="PTHR38779">
    <property type="entry name" value="TYPE II SECRETION SYSTEM PROTEIN I-RELATED"/>
    <property type="match status" value="1"/>
</dbReference>
<dbReference type="AlphaFoldDB" id="A0A1M4W7W0"/>
<dbReference type="Pfam" id="PF07963">
    <property type="entry name" value="N_methyl"/>
    <property type="match status" value="1"/>
</dbReference>
<dbReference type="PROSITE" id="PS00409">
    <property type="entry name" value="PROKAR_NTER_METHYL"/>
    <property type="match status" value="1"/>
</dbReference>
<dbReference type="OrthoDB" id="7864109at2"/>
<keyword evidence="3" id="KW-1003">Cell membrane</keyword>
<dbReference type="EMBL" id="FQUK01000014">
    <property type="protein sequence ID" value="SHE77289.1"/>
    <property type="molecule type" value="Genomic_DNA"/>
</dbReference>
<dbReference type="GO" id="GO:0015628">
    <property type="term" value="P:protein secretion by the type II secretion system"/>
    <property type="evidence" value="ECO:0007669"/>
    <property type="project" value="InterPro"/>
</dbReference>
<keyword evidence="4" id="KW-0488">Methylation</keyword>
<dbReference type="PANTHER" id="PTHR38779:SF2">
    <property type="entry name" value="TYPE II SECRETION SYSTEM PROTEIN I-RELATED"/>
    <property type="match status" value="1"/>
</dbReference>
<evidence type="ECO:0000256" key="4">
    <source>
        <dbReference type="ARBA" id="ARBA00022481"/>
    </source>
</evidence>
<comment type="subcellular location">
    <subcellularLocation>
        <location evidence="1">Cell inner membrane</location>
        <topology evidence="1">Single-pass membrane protein</topology>
    </subcellularLocation>
</comment>
<comment type="similarity">
    <text evidence="2">Belongs to the GSP I family.</text>
</comment>
<sequence>MSARRRAAGFTLIELLLAFALLALGLTLLLGTLSGASRQLRQGGDAGTAALYAQSLLAEYAEWPLQVGRHQGVSADGRYRWQMQIQPWPPAAAAAAADPRAARLWRVRLDLDWGDGGPSQQLHVETLRLALPDAEAVP</sequence>
<dbReference type="STRING" id="213588.SAMN02745204_01118"/>
<dbReference type="Proteomes" id="UP000242857">
    <property type="component" value="Unassembled WGS sequence"/>
</dbReference>
<proteinExistence type="inferred from homology"/>
<keyword evidence="7" id="KW-1133">Transmembrane helix</keyword>
<gene>
    <name evidence="9" type="ORF">SAMN02745204_01118</name>
</gene>
<evidence type="ECO:0000256" key="5">
    <source>
        <dbReference type="ARBA" id="ARBA00022519"/>
    </source>
</evidence>